<proteinExistence type="predicted"/>
<accession>A0ACA9Y469</accession>
<protein>
    <submittedName>
        <fullName evidence="1">Iron transport multicopper oxidase Fet3p</fullName>
    </submittedName>
</protein>
<evidence type="ECO:0000313" key="1">
    <source>
        <dbReference type="EMBL" id="CAH6719736.1"/>
    </source>
</evidence>
<sequence>MFKILLLLSLISLALGETHVWNYTAEWVDANPDGNLDRKVIGFNGEWPLPVLRVKKNDRVEFYLTNGLEDANTTLHFHGLFQPGSAQMDGPEMITQCPIPPGETFLYNFTVGDQVGTYWYHSHSPGQTGDGMRGVFIIEDDDLPYDYDEEVVITVADWYHKNITELIPDFLNLYNPTGAEPIPQNILLNDTRNNTWNVEPNKTYLARFVNIGGFVSQYIYMEGHEFEIIEIDGVYVEPQTTEMLYITVAQRYTVLIKTKDNTDNNYAMMTRFDIDMLDVIPSDLELNLTSYIVYDSDKDLPGQYYVDSLDNFFDDFTLQPTNNETLFDDPDYKITVDVAMDNLGNGINYAFFNNITYTYPKVPTLMSVLSGGDDASDVSIYGSNTNSHVLQHNDVIDIVVNNLDTGKHPFHLHGHVFQVIARGEPVDDADPPVAFDYDNHTEFPEIPMQRDVVYVNPQSYIVLRFKADHPGVWFFHCHIDWHLIQGLALQLIEAPDVLIADPEQQITQNHIDVCKAAGVPYEGNAAANTKDFLDLSGENTQHKPLPSGFTARGIVALVFSCIAAVLGLIAITIYGLADIKNIEEHVAEDLHVDISDAEDEVSESRSSLIENRY</sequence>
<reference evidence="1" key="1">
    <citation type="submission" date="2022-06" db="EMBL/GenBank/DDBJ databases">
        <authorList>
            <person name="Legras J.-L."/>
            <person name="Devillers H."/>
            <person name="Grondin C."/>
        </authorList>
    </citation>
    <scope>NUCLEOTIDE SEQUENCE</scope>
    <source>
        <strain evidence="1">CLIB 1444</strain>
    </source>
</reference>
<dbReference type="Proteomes" id="UP001152531">
    <property type="component" value="Unassembled WGS sequence"/>
</dbReference>
<comment type="caution">
    <text evidence="1">The sequence shown here is derived from an EMBL/GenBank/DDBJ whole genome shotgun (WGS) entry which is preliminary data.</text>
</comment>
<dbReference type="EMBL" id="CALSDN010000002">
    <property type="protein sequence ID" value="CAH6719736.1"/>
    <property type="molecule type" value="Genomic_DNA"/>
</dbReference>
<gene>
    <name evidence="1" type="ORF">CLIB1444_02S15368</name>
</gene>
<name>A0ACA9Y469_9ASCO</name>
<keyword evidence="2" id="KW-1185">Reference proteome</keyword>
<evidence type="ECO:0000313" key="2">
    <source>
        <dbReference type="Proteomes" id="UP001152531"/>
    </source>
</evidence>
<organism evidence="1 2">
    <name type="scientific">[Candida] jaroonii</name>
    <dbReference type="NCBI Taxonomy" id="467808"/>
    <lineage>
        <taxon>Eukaryota</taxon>
        <taxon>Fungi</taxon>
        <taxon>Dikarya</taxon>
        <taxon>Ascomycota</taxon>
        <taxon>Saccharomycotina</taxon>
        <taxon>Pichiomycetes</taxon>
        <taxon>Debaryomycetaceae</taxon>
        <taxon>Yamadazyma</taxon>
    </lineage>
</organism>